<evidence type="ECO:0000313" key="4">
    <source>
        <dbReference type="EMBL" id="ODQ64983.1"/>
    </source>
</evidence>
<accession>A0A1E3PHU2</accession>
<organism evidence="4 5">
    <name type="scientific">Nadsonia fulvescens var. elongata DSM 6958</name>
    <dbReference type="NCBI Taxonomy" id="857566"/>
    <lineage>
        <taxon>Eukaryota</taxon>
        <taxon>Fungi</taxon>
        <taxon>Dikarya</taxon>
        <taxon>Ascomycota</taxon>
        <taxon>Saccharomycotina</taxon>
        <taxon>Dipodascomycetes</taxon>
        <taxon>Dipodascales</taxon>
        <taxon>Dipodascales incertae sedis</taxon>
        <taxon>Nadsonia</taxon>
    </lineage>
</organism>
<name>A0A1E3PHU2_9ASCO</name>
<keyword evidence="5" id="KW-1185">Reference proteome</keyword>
<dbReference type="SUPFAM" id="SSF53474">
    <property type="entry name" value="alpha/beta-Hydrolases"/>
    <property type="match status" value="1"/>
</dbReference>
<dbReference type="GO" id="GO:0008233">
    <property type="term" value="F:peptidase activity"/>
    <property type="evidence" value="ECO:0007669"/>
    <property type="project" value="InterPro"/>
</dbReference>
<dbReference type="InterPro" id="IPR051601">
    <property type="entry name" value="Serine_prot/Carboxylest_S33"/>
</dbReference>
<dbReference type="PANTHER" id="PTHR43248:SF2">
    <property type="entry name" value="PROLYL AMINOPEPTIDASE"/>
    <property type="match status" value="1"/>
</dbReference>
<evidence type="ECO:0000256" key="1">
    <source>
        <dbReference type="ARBA" id="ARBA00010088"/>
    </source>
</evidence>
<dbReference type="Gene3D" id="3.40.50.1820">
    <property type="entry name" value="alpha/beta hydrolase"/>
    <property type="match status" value="1"/>
</dbReference>
<comment type="similarity">
    <text evidence="1">Belongs to the peptidase S33 family.</text>
</comment>
<dbReference type="PANTHER" id="PTHR43248">
    <property type="entry name" value="2-SUCCINYL-6-HYDROXY-2,4-CYCLOHEXADIENE-1-CARBOXYLATE SYNTHASE"/>
    <property type="match status" value="1"/>
</dbReference>
<reference evidence="4 5" key="1">
    <citation type="journal article" date="2016" name="Proc. Natl. Acad. Sci. U.S.A.">
        <title>Comparative genomics of biotechnologically important yeasts.</title>
        <authorList>
            <person name="Riley R."/>
            <person name="Haridas S."/>
            <person name="Wolfe K.H."/>
            <person name="Lopes M.R."/>
            <person name="Hittinger C.T."/>
            <person name="Goeker M."/>
            <person name="Salamov A.A."/>
            <person name="Wisecaver J.H."/>
            <person name="Long T.M."/>
            <person name="Calvey C.H."/>
            <person name="Aerts A.L."/>
            <person name="Barry K.W."/>
            <person name="Choi C."/>
            <person name="Clum A."/>
            <person name="Coughlan A.Y."/>
            <person name="Deshpande S."/>
            <person name="Douglass A.P."/>
            <person name="Hanson S.J."/>
            <person name="Klenk H.-P."/>
            <person name="LaButti K.M."/>
            <person name="Lapidus A."/>
            <person name="Lindquist E.A."/>
            <person name="Lipzen A.M."/>
            <person name="Meier-Kolthoff J.P."/>
            <person name="Ohm R.A."/>
            <person name="Otillar R.P."/>
            <person name="Pangilinan J.L."/>
            <person name="Peng Y."/>
            <person name="Rokas A."/>
            <person name="Rosa C.A."/>
            <person name="Scheuner C."/>
            <person name="Sibirny A.A."/>
            <person name="Slot J.C."/>
            <person name="Stielow J.B."/>
            <person name="Sun H."/>
            <person name="Kurtzman C.P."/>
            <person name="Blackwell M."/>
            <person name="Grigoriev I.V."/>
            <person name="Jeffries T.W."/>
        </authorList>
    </citation>
    <scope>NUCLEOTIDE SEQUENCE [LARGE SCALE GENOMIC DNA]</scope>
    <source>
        <strain evidence="4 5">DSM 6958</strain>
    </source>
</reference>
<dbReference type="InterPro" id="IPR002410">
    <property type="entry name" value="Peptidase_S33"/>
</dbReference>
<dbReference type="InterPro" id="IPR029058">
    <property type="entry name" value="AB_hydrolase_fold"/>
</dbReference>
<protein>
    <submittedName>
        <fullName evidence="4">Alpha/beta-hydrolase</fullName>
    </submittedName>
</protein>
<dbReference type="InterPro" id="IPR000073">
    <property type="entry name" value="AB_hydrolase_1"/>
</dbReference>
<dbReference type="PRINTS" id="PR00793">
    <property type="entry name" value="PROAMNOPTASE"/>
</dbReference>
<evidence type="ECO:0000259" key="3">
    <source>
        <dbReference type="Pfam" id="PF00561"/>
    </source>
</evidence>
<dbReference type="GO" id="GO:0006508">
    <property type="term" value="P:proteolysis"/>
    <property type="evidence" value="ECO:0007669"/>
    <property type="project" value="InterPro"/>
</dbReference>
<feature type="domain" description="AB hydrolase-1" evidence="3">
    <location>
        <begin position="62"/>
        <end position="291"/>
    </location>
</feature>
<evidence type="ECO:0000256" key="2">
    <source>
        <dbReference type="ARBA" id="ARBA00022801"/>
    </source>
</evidence>
<dbReference type="STRING" id="857566.A0A1E3PHU2"/>
<dbReference type="Pfam" id="PF00561">
    <property type="entry name" value="Abhydrolase_1"/>
    <property type="match status" value="1"/>
</dbReference>
<evidence type="ECO:0000313" key="5">
    <source>
        <dbReference type="Proteomes" id="UP000095009"/>
    </source>
</evidence>
<dbReference type="Proteomes" id="UP000095009">
    <property type="component" value="Unassembled WGS sequence"/>
</dbReference>
<gene>
    <name evidence="4" type="ORF">NADFUDRAFT_51581</name>
</gene>
<dbReference type="AlphaFoldDB" id="A0A1E3PHU2"/>
<proteinExistence type="inferred from homology"/>
<dbReference type="OrthoDB" id="1898734at2759"/>
<sequence length="465" mass="53189">MGTEGYVEFDKYTVKGLEVETLFFDLPLNYKKPSGVKIRIAIKRTVATDKVGDRDADTLPYLIYLQGGPGFECAMPMSKSGKMDEFISRGYAVLELDQRGTGLSTPVNWETLYKPGEQGGKPSDETVAEYLHHFRADNIVNDAEAIRKILLKNRLDQKWTIVGQSYGGFCCFTYLSFFSESIKECILTGGVPPTFLNNPDDVYRATYERVKERNKKYYEKYSADILKVKQISDFISKHQPLPLPDGGNLSIERFQQLGINFGRHNGIDGVHQIVNNFVNDLTLYGKPSFNTLKVIADQHSFDTNPIYALLHESIYCQHNPSLWSADRLRFSESNNDFFNWEKGDAKALELSNNLPLYFTGEMIYKSNFDDYINLRPLKSVAELLATKGDWPKLFDLEKLVKNEVPISAAVYYHDMYVDFNLTMKVLHQTGSVRYWITNEYYHNGIGVNPKDVYSHLFGLLDNDIE</sequence>
<dbReference type="EMBL" id="KV454410">
    <property type="protein sequence ID" value="ODQ64983.1"/>
    <property type="molecule type" value="Genomic_DNA"/>
</dbReference>
<keyword evidence="2 4" id="KW-0378">Hydrolase</keyword>